<dbReference type="EMBL" id="VHQG01000002">
    <property type="protein sequence ID" value="TPW76363.1"/>
    <property type="molecule type" value="Genomic_DNA"/>
</dbReference>
<dbReference type="OrthoDB" id="9804503at2"/>
<dbReference type="GO" id="GO:0022904">
    <property type="term" value="P:respiratory electron transport chain"/>
    <property type="evidence" value="ECO:0007669"/>
    <property type="project" value="InterPro"/>
</dbReference>
<keyword evidence="10" id="KW-0479">Metal-binding</keyword>
<dbReference type="PROSITE" id="PS51002">
    <property type="entry name" value="CYTB_NTER"/>
    <property type="match status" value="1"/>
</dbReference>
<dbReference type="GO" id="GO:0046872">
    <property type="term" value="F:metal ion binding"/>
    <property type="evidence" value="ECO:0007669"/>
    <property type="project" value="UniProtKB-KW"/>
</dbReference>
<feature type="transmembrane region" description="Helical" evidence="18">
    <location>
        <begin position="382"/>
        <end position="402"/>
    </location>
</feature>
<feature type="transmembrane region" description="Helical" evidence="18">
    <location>
        <begin position="342"/>
        <end position="362"/>
    </location>
</feature>
<evidence type="ECO:0000259" key="19">
    <source>
        <dbReference type="PROSITE" id="PS51002"/>
    </source>
</evidence>
<comment type="cofactor">
    <cofactor evidence="1">
        <name>heme</name>
        <dbReference type="ChEBI" id="CHEBI:30413"/>
    </cofactor>
</comment>
<organism evidence="20 21">
    <name type="scientific">Schumannella soli</name>
    <dbReference type="NCBI Taxonomy" id="2590779"/>
    <lineage>
        <taxon>Bacteria</taxon>
        <taxon>Bacillati</taxon>
        <taxon>Actinomycetota</taxon>
        <taxon>Actinomycetes</taxon>
        <taxon>Micrococcales</taxon>
        <taxon>Microbacteriaceae</taxon>
        <taxon>Schumannella</taxon>
    </lineage>
</organism>
<accession>A0A506Y367</accession>
<evidence type="ECO:0000256" key="2">
    <source>
        <dbReference type="ARBA" id="ARBA00004651"/>
    </source>
</evidence>
<feature type="transmembrane region" description="Helical" evidence="18">
    <location>
        <begin position="152"/>
        <end position="172"/>
    </location>
</feature>
<keyword evidence="11" id="KW-1278">Translocase</keyword>
<feature type="transmembrane region" description="Helical" evidence="18">
    <location>
        <begin position="218"/>
        <end position="242"/>
    </location>
</feature>
<dbReference type="AlphaFoldDB" id="A0A506Y367"/>
<feature type="transmembrane region" description="Helical" evidence="18">
    <location>
        <begin position="56"/>
        <end position="75"/>
    </location>
</feature>
<evidence type="ECO:0000256" key="7">
    <source>
        <dbReference type="ARBA" id="ARBA00022617"/>
    </source>
</evidence>
<keyword evidence="6" id="KW-1003">Cell membrane</keyword>
<dbReference type="InterPro" id="IPR027387">
    <property type="entry name" value="Cytb/b6-like_sf"/>
</dbReference>
<feature type="domain" description="Cytochrome b/b6 N-terminal region profile" evidence="19">
    <location>
        <begin position="23"/>
        <end position="249"/>
    </location>
</feature>
<keyword evidence="21" id="KW-1185">Reference proteome</keyword>
<dbReference type="SUPFAM" id="SSF81342">
    <property type="entry name" value="Transmembrane di-heme cytochromes"/>
    <property type="match status" value="1"/>
</dbReference>
<keyword evidence="5" id="KW-0813">Transport</keyword>
<gene>
    <name evidence="20" type="ORF">FJ657_11335</name>
</gene>
<sequence>MSTTTAPAPNEQATRGTRFTSWAANYVDERTSMSGLVKELGRKIFPDHWSFMLGEVALYSFVVILLSGSFLTFFFQASMAEVEYDGSYVPLKGLEMSAAMQSTLNISFDLRGGLLIRQIHHWAALLFVASIGLHMLRVFFTGAFRKPREVNWLVGFLLFVLAMAEGFTGYSLPDDLLSGNGLRIIDGMVKGVPFFGTWISYLLFGGEFPGTQIVGRLYTLHILLLPAILVALLGVHMLLLIVNKHTQFAGPGRTNDNVVGSPIMPVFAAKAGGFFFIVFGVIALVAATVTINPIWAYGPYDPSPVSAGTQPDWYIGFADGALRLIPPGWELMLGPYTLSLNILVPILVLLVFLAVVAVYPFVEAWITNDKREHHIADRPRNAPTRTAIGAAGVTFYAGLWSAASSDLIATHFKLSIESVTHVIQAVTILGPIVAFFVTKRICLALQKKDREIALHGFESGRIVRLPGGEYIEVHEQLSEYERWRLVSFEEYHPVMVRPDARGRITQRAKLRASLSSWFFEDRIAPVTQKELESSSHGHH</sequence>
<comment type="catalytic activity">
    <reaction evidence="16">
        <text>a quinol + 2 Fe(III)-[cytochrome c](out) = a quinone + 2 Fe(II)-[cytochrome c](out) + 2 H(+)(out)</text>
        <dbReference type="Rhea" id="RHEA:11484"/>
        <dbReference type="Rhea" id="RHEA-COMP:10350"/>
        <dbReference type="Rhea" id="RHEA-COMP:14399"/>
        <dbReference type="ChEBI" id="CHEBI:15378"/>
        <dbReference type="ChEBI" id="CHEBI:24646"/>
        <dbReference type="ChEBI" id="CHEBI:29033"/>
        <dbReference type="ChEBI" id="CHEBI:29034"/>
        <dbReference type="ChEBI" id="CHEBI:132124"/>
        <dbReference type="EC" id="7.1.1.8"/>
    </reaction>
</comment>
<evidence type="ECO:0000256" key="9">
    <source>
        <dbReference type="ARBA" id="ARBA00022692"/>
    </source>
</evidence>
<evidence type="ECO:0000256" key="1">
    <source>
        <dbReference type="ARBA" id="ARBA00001971"/>
    </source>
</evidence>
<dbReference type="FunFam" id="1.20.810.10:FF:000007">
    <property type="entry name" value="Ubiquinol-cytochrome C reductase B subunit"/>
    <property type="match status" value="1"/>
</dbReference>
<keyword evidence="15 18" id="KW-0472">Membrane</keyword>
<evidence type="ECO:0000256" key="11">
    <source>
        <dbReference type="ARBA" id="ARBA00022967"/>
    </source>
</evidence>
<dbReference type="EC" id="7.1.1.8" evidence="3"/>
<dbReference type="PANTHER" id="PTHR19271">
    <property type="entry name" value="CYTOCHROME B"/>
    <property type="match status" value="1"/>
</dbReference>
<dbReference type="Gene3D" id="1.20.810.10">
    <property type="entry name" value="Cytochrome Bc1 Complex, Chain C"/>
    <property type="match status" value="1"/>
</dbReference>
<evidence type="ECO:0000256" key="3">
    <source>
        <dbReference type="ARBA" id="ARBA00012951"/>
    </source>
</evidence>
<evidence type="ECO:0000256" key="10">
    <source>
        <dbReference type="ARBA" id="ARBA00022723"/>
    </source>
</evidence>
<evidence type="ECO:0000256" key="13">
    <source>
        <dbReference type="ARBA" id="ARBA00022989"/>
    </source>
</evidence>
<dbReference type="Pfam" id="PF13631">
    <property type="entry name" value="Cytochrom_B_N_2"/>
    <property type="match status" value="1"/>
</dbReference>
<feature type="transmembrane region" description="Helical" evidence="18">
    <location>
        <begin position="119"/>
        <end position="140"/>
    </location>
</feature>
<comment type="caution">
    <text evidence="20">The sequence shown here is derived from an EMBL/GenBank/DDBJ whole genome shotgun (WGS) entry which is preliminary data.</text>
</comment>
<evidence type="ECO:0000313" key="20">
    <source>
        <dbReference type="EMBL" id="TPW76363.1"/>
    </source>
</evidence>
<reference evidence="20 21" key="1">
    <citation type="submission" date="2019-06" db="EMBL/GenBank/DDBJ databases">
        <authorList>
            <person name="Li F."/>
        </authorList>
    </citation>
    <scope>NUCLEOTIDE SEQUENCE [LARGE SCALE GENOMIC DNA]</scope>
    <source>
        <strain evidence="20 21">10F1D-1</strain>
    </source>
</reference>
<dbReference type="Proteomes" id="UP000316252">
    <property type="component" value="Unassembled WGS sequence"/>
</dbReference>
<dbReference type="GO" id="GO:0016491">
    <property type="term" value="F:oxidoreductase activity"/>
    <property type="evidence" value="ECO:0007669"/>
    <property type="project" value="InterPro"/>
</dbReference>
<dbReference type="GO" id="GO:0005886">
    <property type="term" value="C:plasma membrane"/>
    <property type="evidence" value="ECO:0007669"/>
    <property type="project" value="UniProtKB-SubCell"/>
</dbReference>
<feature type="transmembrane region" description="Helical" evidence="18">
    <location>
        <begin position="422"/>
        <end position="442"/>
    </location>
</feature>
<evidence type="ECO:0000256" key="5">
    <source>
        <dbReference type="ARBA" id="ARBA00022448"/>
    </source>
</evidence>
<dbReference type="PANTHER" id="PTHR19271:SF16">
    <property type="entry name" value="CYTOCHROME B"/>
    <property type="match status" value="1"/>
</dbReference>
<keyword evidence="12" id="KW-0249">Electron transport</keyword>
<keyword evidence="9 18" id="KW-0812">Transmembrane</keyword>
<keyword evidence="7" id="KW-0349">Heme</keyword>
<evidence type="ECO:0000256" key="15">
    <source>
        <dbReference type="ARBA" id="ARBA00023136"/>
    </source>
</evidence>
<evidence type="ECO:0000256" key="12">
    <source>
        <dbReference type="ARBA" id="ARBA00022982"/>
    </source>
</evidence>
<evidence type="ECO:0000256" key="4">
    <source>
        <dbReference type="ARBA" id="ARBA00016116"/>
    </source>
</evidence>
<evidence type="ECO:0000256" key="6">
    <source>
        <dbReference type="ARBA" id="ARBA00022475"/>
    </source>
</evidence>
<keyword evidence="13 18" id="KW-1133">Transmembrane helix</keyword>
<evidence type="ECO:0000256" key="17">
    <source>
        <dbReference type="ARBA" id="ARBA00029568"/>
    </source>
</evidence>
<dbReference type="InterPro" id="IPR005797">
    <property type="entry name" value="Cyt_b/b6_N"/>
</dbReference>
<evidence type="ECO:0000256" key="8">
    <source>
        <dbReference type="ARBA" id="ARBA00022660"/>
    </source>
</evidence>
<name>A0A506Y367_9MICO</name>
<protein>
    <recommendedName>
        <fullName evidence="4">Cytochrome bc1 complex cytochrome b subunit</fullName>
        <ecNumber evidence="3">7.1.1.8</ecNumber>
    </recommendedName>
    <alternativeName>
        <fullName evidence="17">Cytochrome bc1 reductase complex subunit QcrB</fullName>
    </alternativeName>
</protein>
<feature type="transmembrane region" description="Helical" evidence="18">
    <location>
        <begin position="274"/>
        <end position="295"/>
    </location>
</feature>
<evidence type="ECO:0000313" key="21">
    <source>
        <dbReference type="Proteomes" id="UP000316252"/>
    </source>
</evidence>
<keyword evidence="8" id="KW-0679">Respiratory chain</keyword>
<dbReference type="InterPro" id="IPR016174">
    <property type="entry name" value="Di-haem_cyt_TM"/>
</dbReference>
<evidence type="ECO:0000256" key="16">
    <source>
        <dbReference type="ARBA" id="ARBA00029351"/>
    </source>
</evidence>
<evidence type="ECO:0000256" key="18">
    <source>
        <dbReference type="SAM" id="Phobius"/>
    </source>
</evidence>
<dbReference type="RefSeq" id="WP_141163718.1">
    <property type="nucleotide sequence ID" value="NZ_VHQG01000002.1"/>
</dbReference>
<proteinExistence type="predicted"/>
<evidence type="ECO:0000256" key="14">
    <source>
        <dbReference type="ARBA" id="ARBA00023004"/>
    </source>
</evidence>
<dbReference type="GO" id="GO:0008121">
    <property type="term" value="F:quinol-cytochrome-c reductase activity"/>
    <property type="evidence" value="ECO:0007669"/>
    <property type="project" value="UniProtKB-EC"/>
</dbReference>
<comment type="subcellular location">
    <subcellularLocation>
        <location evidence="2">Cell membrane</location>
        <topology evidence="2">Multi-pass membrane protein</topology>
    </subcellularLocation>
</comment>
<keyword evidence="14" id="KW-0408">Iron</keyword>